<feature type="repeat" description="RCC1" evidence="1">
    <location>
        <begin position="332"/>
        <end position="385"/>
    </location>
</feature>
<gene>
    <name evidence="3" type="ORF">SKAU_G00312590</name>
</gene>
<dbReference type="InterPro" id="IPR000408">
    <property type="entry name" value="Reg_chr_condens"/>
</dbReference>
<dbReference type="AlphaFoldDB" id="A0A9Q1ILH7"/>
<comment type="caution">
    <text evidence="3">The sequence shown here is derived from an EMBL/GenBank/DDBJ whole genome shotgun (WGS) entry which is preliminary data.</text>
</comment>
<evidence type="ECO:0000256" key="2">
    <source>
        <dbReference type="SAM" id="Phobius"/>
    </source>
</evidence>
<feature type="transmembrane region" description="Helical" evidence="2">
    <location>
        <begin position="20"/>
        <end position="37"/>
    </location>
</feature>
<proteinExistence type="predicted"/>
<evidence type="ECO:0000256" key="1">
    <source>
        <dbReference type="PROSITE-ProRule" id="PRU00235"/>
    </source>
</evidence>
<keyword evidence="2" id="KW-1133">Transmembrane helix</keyword>
<dbReference type="OrthoDB" id="5370059at2759"/>
<reference evidence="3" key="1">
    <citation type="journal article" date="2023" name="Science">
        <title>Genome structures resolve the early diversification of teleost fishes.</title>
        <authorList>
            <person name="Parey E."/>
            <person name="Louis A."/>
            <person name="Montfort J."/>
            <person name="Bouchez O."/>
            <person name="Roques C."/>
            <person name="Iampietro C."/>
            <person name="Lluch J."/>
            <person name="Castinel A."/>
            <person name="Donnadieu C."/>
            <person name="Desvignes T."/>
            <person name="Floi Bucao C."/>
            <person name="Jouanno E."/>
            <person name="Wen M."/>
            <person name="Mejri S."/>
            <person name="Dirks R."/>
            <person name="Jansen H."/>
            <person name="Henkel C."/>
            <person name="Chen W.J."/>
            <person name="Zahm M."/>
            <person name="Cabau C."/>
            <person name="Klopp C."/>
            <person name="Thompson A.W."/>
            <person name="Robinson-Rechavi M."/>
            <person name="Braasch I."/>
            <person name="Lecointre G."/>
            <person name="Bobe J."/>
            <person name="Postlethwait J.H."/>
            <person name="Berthelot C."/>
            <person name="Roest Crollius H."/>
            <person name="Guiguen Y."/>
        </authorList>
    </citation>
    <scope>NUCLEOTIDE SEQUENCE</scope>
    <source>
        <strain evidence="3">WJC10195</strain>
    </source>
</reference>
<dbReference type="InterPro" id="IPR052830">
    <property type="entry name" value="RCC1_domain-containing"/>
</dbReference>
<dbReference type="PROSITE" id="PS50012">
    <property type="entry name" value="RCC1_3"/>
    <property type="match status" value="3"/>
</dbReference>
<keyword evidence="2" id="KW-0812">Transmembrane</keyword>
<dbReference type="PROSITE" id="PS00626">
    <property type="entry name" value="RCC1_2"/>
    <property type="match status" value="2"/>
</dbReference>
<sequence>MTFNLVNFNHQRRRRRAKCFSMIWFGFGFNGFGQINYSARSAKESPSDEDVEVKEVAPVRLSTCCSDGEKRLELVGASWSRTVFLQCAGDSHVCLSGFRSDPPPQKGHSCFPQSYGCLDAQISESYLTLAFKDRTECWSLDKKDSSPVWMMKHTPEENTGGRLPLVPGGYVVSAPPFLHELSPHLCCVSLALGMEHAVLLSASGTVYTWGSSSHGQLGHGELGREVEPRVVEALWGMAMKGVAAGGWHSVCISGEGDLYTWGWNESGQLGLPSHAKQRETLQGGTAAGTESDRKEVFISIQAFPALLDLPEEAEVTRVSCGSRHTAALTCTGDLYTWGWGEYGQLGHKTTQTLDQPTRVDFFADRGLRVVDVVCGPWNTFVSTEEKDPTTHPDGSHDIP</sequence>
<keyword evidence="4" id="KW-1185">Reference proteome</keyword>
<dbReference type="PANTHER" id="PTHR46849">
    <property type="entry name" value="RCC1 DOMAIN-CONTAINING PROTEIN 1"/>
    <property type="match status" value="1"/>
</dbReference>
<dbReference type="PRINTS" id="PR00633">
    <property type="entry name" value="RCCNDNSATION"/>
</dbReference>
<name>A0A9Q1ILH7_SYNKA</name>
<dbReference type="SUPFAM" id="SSF50985">
    <property type="entry name" value="RCC1/BLIP-II"/>
    <property type="match status" value="1"/>
</dbReference>
<feature type="repeat" description="RCC1" evidence="1">
    <location>
        <begin position="256"/>
        <end position="331"/>
    </location>
</feature>
<feature type="repeat" description="RCC1" evidence="1">
    <location>
        <begin position="204"/>
        <end position="255"/>
    </location>
</feature>
<accession>A0A9Q1ILH7</accession>
<dbReference type="PANTHER" id="PTHR46849:SF1">
    <property type="entry name" value="RCC1 DOMAIN-CONTAINING PROTEIN 1"/>
    <property type="match status" value="1"/>
</dbReference>
<dbReference type="EMBL" id="JAINUF010000013">
    <property type="protein sequence ID" value="KAJ8343930.1"/>
    <property type="molecule type" value="Genomic_DNA"/>
</dbReference>
<protein>
    <recommendedName>
        <fullName evidence="5">RCC1 domain containing 1</fullName>
    </recommendedName>
</protein>
<evidence type="ECO:0000313" key="4">
    <source>
        <dbReference type="Proteomes" id="UP001152622"/>
    </source>
</evidence>
<evidence type="ECO:0008006" key="5">
    <source>
        <dbReference type="Google" id="ProtNLM"/>
    </source>
</evidence>
<dbReference type="Proteomes" id="UP001152622">
    <property type="component" value="Chromosome 13"/>
</dbReference>
<dbReference type="Gene3D" id="2.130.10.30">
    <property type="entry name" value="Regulator of chromosome condensation 1/beta-lactamase-inhibitor protein II"/>
    <property type="match status" value="1"/>
</dbReference>
<keyword evidence="2" id="KW-0472">Membrane</keyword>
<dbReference type="Pfam" id="PF00415">
    <property type="entry name" value="RCC1"/>
    <property type="match status" value="3"/>
</dbReference>
<dbReference type="InterPro" id="IPR009091">
    <property type="entry name" value="RCC1/BLIP-II"/>
</dbReference>
<evidence type="ECO:0000313" key="3">
    <source>
        <dbReference type="EMBL" id="KAJ8343930.1"/>
    </source>
</evidence>
<organism evidence="3 4">
    <name type="scientific">Synaphobranchus kaupii</name>
    <name type="common">Kaup's arrowtooth eel</name>
    <dbReference type="NCBI Taxonomy" id="118154"/>
    <lineage>
        <taxon>Eukaryota</taxon>
        <taxon>Metazoa</taxon>
        <taxon>Chordata</taxon>
        <taxon>Craniata</taxon>
        <taxon>Vertebrata</taxon>
        <taxon>Euteleostomi</taxon>
        <taxon>Actinopterygii</taxon>
        <taxon>Neopterygii</taxon>
        <taxon>Teleostei</taxon>
        <taxon>Anguilliformes</taxon>
        <taxon>Synaphobranchidae</taxon>
        <taxon>Synaphobranchus</taxon>
    </lineage>
</organism>